<dbReference type="Pfam" id="PF00300">
    <property type="entry name" value="His_Phos_1"/>
    <property type="match status" value="1"/>
</dbReference>
<organism evidence="1 2">
    <name type="scientific">Companilactobacillus crustorum JCM 15951</name>
    <dbReference type="NCBI Taxonomy" id="1423737"/>
    <lineage>
        <taxon>Bacteria</taxon>
        <taxon>Bacillati</taxon>
        <taxon>Bacillota</taxon>
        <taxon>Bacilli</taxon>
        <taxon>Lactobacillales</taxon>
        <taxon>Lactobacillaceae</taxon>
        <taxon>Companilactobacillus</taxon>
    </lineage>
</organism>
<dbReference type="EMBL" id="AZDB01000005">
    <property type="protein sequence ID" value="KRK43744.1"/>
    <property type="molecule type" value="Genomic_DNA"/>
</dbReference>
<name>A0A837RKJ8_9LACO</name>
<reference evidence="1 2" key="1">
    <citation type="journal article" date="2015" name="Genome Announc.">
        <title>Expanding the biotechnology potential of lactobacilli through comparative genomics of 213 strains and associated genera.</title>
        <authorList>
            <person name="Sun Z."/>
            <person name="Harris H.M."/>
            <person name="McCann A."/>
            <person name="Guo C."/>
            <person name="Argimon S."/>
            <person name="Zhang W."/>
            <person name="Yang X."/>
            <person name="Jeffery I.B."/>
            <person name="Cooney J.C."/>
            <person name="Kagawa T.F."/>
            <person name="Liu W."/>
            <person name="Song Y."/>
            <person name="Salvetti E."/>
            <person name="Wrobel A."/>
            <person name="Rasinkangas P."/>
            <person name="Parkhill J."/>
            <person name="Rea M.C."/>
            <person name="O'Sullivan O."/>
            <person name="Ritari J."/>
            <person name="Douillard F.P."/>
            <person name="Paul Ross R."/>
            <person name="Yang R."/>
            <person name="Briner A.E."/>
            <person name="Felis G.E."/>
            <person name="de Vos W.M."/>
            <person name="Barrangou R."/>
            <person name="Klaenhammer T.R."/>
            <person name="Caufield P.W."/>
            <person name="Cui Y."/>
            <person name="Zhang H."/>
            <person name="O'Toole P.W."/>
        </authorList>
    </citation>
    <scope>NUCLEOTIDE SEQUENCE [LARGE SCALE GENOMIC DNA]</scope>
    <source>
        <strain evidence="1 2">JCM 15951</strain>
    </source>
</reference>
<dbReference type="AlphaFoldDB" id="A0A837RKJ8"/>
<proteinExistence type="predicted"/>
<dbReference type="SUPFAM" id="SSF53254">
    <property type="entry name" value="Phosphoglycerate mutase-like"/>
    <property type="match status" value="1"/>
</dbReference>
<evidence type="ECO:0000313" key="1">
    <source>
        <dbReference type="EMBL" id="KRK43744.1"/>
    </source>
</evidence>
<dbReference type="SMART" id="SM00855">
    <property type="entry name" value="PGAM"/>
    <property type="match status" value="1"/>
</dbReference>
<dbReference type="Gene3D" id="3.40.50.1240">
    <property type="entry name" value="Phosphoglycerate mutase-like"/>
    <property type="match status" value="1"/>
</dbReference>
<dbReference type="InterPro" id="IPR029033">
    <property type="entry name" value="His_PPase_superfam"/>
</dbReference>
<dbReference type="InterPro" id="IPR013078">
    <property type="entry name" value="His_Pase_superF_clade-1"/>
</dbReference>
<dbReference type="CDD" id="cd07067">
    <property type="entry name" value="HP_PGM_like"/>
    <property type="match status" value="1"/>
</dbReference>
<comment type="caution">
    <text evidence="1">The sequence shown here is derived from an EMBL/GenBank/DDBJ whole genome shotgun (WGS) entry which is preliminary data.</text>
</comment>
<dbReference type="PANTHER" id="PTHR48100">
    <property type="entry name" value="BROAD-SPECIFICITY PHOSPHATASE YOR283W-RELATED"/>
    <property type="match status" value="1"/>
</dbReference>
<dbReference type="InterPro" id="IPR050275">
    <property type="entry name" value="PGM_Phosphatase"/>
</dbReference>
<dbReference type="GO" id="GO:0016791">
    <property type="term" value="F:phosphatase activity"/>
    <property type="evidence" value="ECO:0007669"/>
    <property type="project" value="TreeGrafter"/>
</dbReference>
<dbReference type="Proteomes" id="UP000050964">
    <property type="component" value="Unassembled WGS sequence"/>
</dbReference>
<sequence length="181" mass="21170">MEVIDMKVYLIRHSEPDFTQVDQAGYVGYGRDLTRLTPRGIDIADKAAKNPLFNNMQLLLVSPYTRTMETALEIVRYHPQIPVTVELLLHEWRPDKTGRKLTGYPMVKAAYEDYLHNTHNSDLNYETADEVIHRVESVLDKYKDRYDTIGCVTHGQVIRRMMNINMKTQIPYCGIYRLNYK</sequence>
<gene>
    <name evidence="1" type="ORF">FD26_GL001620</name>
</gene>
<protein>
    <recommendedName>
        <fullName evidence="3">Histidine phosphatase family protein</fullName>
    </recommendedName>
</protein>
<evidence type="ECO:0008006" key="3">
    <source>
        <dbReference type="Google" id="ProtNLM"/>
    </source>
</evidence>
<evidence type="ECO:0000313" key="2">
    <source>
        <dbReference type="Proteomes" id="UP000050964"/>
    </source>
</evidence>
<accession>A0A837RKJ8</accession>